<dbReference type="EMBL" id="CM044705">
    <property type="protein sequence ID" value="KAI5660910.1"/>
    <property type="molecule type" value="Genomic_DNA"/>
</dbReference>
<accession>A0ACC0AJ64</accession>
<evidence type="ECO:0000313" key="2">
    <source>
        <dbReference type="Proteomes" id="UP001060085"/>
    </source>
</evidence>
<sequence length="449" mass="50213">MEGSDENCAGVIRPSNLQGELRAGGGKLNAGMGGQQRRALSTINRNIIGAPPYPCVVHKRGVLAEKNANSNKNPPIPPVHRPITRRLAAKMAGKQQQQPTIQETKIPVPSVPNAASVPKEDPVIIEVDDYKSAPDYPVPMSVQHTEALLDEIDEMDAAEVEMEDISEEPVVDIDSCDMKNPLAVVEYIDDIYAYYKRAEIFSCVPSNYMSQQMDINERMRGILIDWLIEVHYKFELMEETLYLTVNLIDRFLALQAVMRKKLQLVGVTAMLLACKYEEVSVPVVEDLILISDKAYSRKEVIDMESMILNTLQFNLSVPTAYVFMRRFLKAAESDKKLELLSFFMIELCLVEYDMLKFPPSLLAAAAIFTAKCSIYGSKQWTKTCERHTNYAEDQLMECAKLMVHFHQKSGTGKLTGVFKKYSTSKYGFAAKSGPALFLLDADADAAANL</sequence>
<evidence type="ECO:0000313" key="1">
    <source>
        <dbReference type="EMBL" id="KAI5660910.1"/>
    </source>
</evidence>
<dbReference type="Proteomes" id="UP001060085">
    <property type="component" value="Linkage Group LG05"/>
</dbReference>
<reference evidence="2" key="1">
    <citation type="journal article" date="2023" name="Nat. Plants">
        <title>Single-cell RNA sequencing provides a high-resolution roadmap for understanding the multicellular compartmentation of specialized metabolism.</title>
        <authorList>
            <person name="Sun S."/>
            <person name="Shen X."/>
            <person name="Li Y."/>
            <person name="Li Y."/>
            <person name="Wang S."/>
            <person name="Li R."/>
            <person name="Zhang H."/>
            <person name="Shen G."/>
            <person name="Guo B."/>
            <person name="Wei J."/>
            <person name="Xu J."/>
            <person name="St-Pierre B."/>
            <person name="Chen S."/>
            <person name="Sun C."/>
        </authorList>
    </citation>
    <scope>NUCLEOTIDE SEQUENCE [LARGE SCALE GENOMIC DNA]</scope>
</reference>
<name>A0ACC0AJ64_CATRO</name>
<keyword evidence="2" id="KW-1185">Reference proteome</keyword>
<gene>
    <name evidence="1" type="ORF">M9H77_20233</name>
</gene>
<proteinExistence type="predicted"/>
<organism evidence="1 2">
    <name type="scientific">Catharanthus roseus</name>
    <name type="common">Madagascar periwinkle</name>
    <name type="synonym">Vinca rosea</name>
    <dbReference type="NCBI Taxonomy" id="4058"/>
    <lineage>
        <taxon>Eukaryota</taxon>
        <taxon>Viridiplantae</taxon>
        <taxon>Streptophyta</taxon>
        <taxon>Embryophyta</taxon>
        <taxon>Tracheophyta</taxon>
        <taxon>Spermatophyta</taxon>
        <taxon>Magnoliopsida</taxon>
        <taxon>eudicotyledons</taxon>
        <taxon>Gunneridae</taxon>
        <taxon>Pentapetalae</taxon>
        <taxon>asterids</taxon>
        <taxon>lamiids</taxon>
        <taxon>Gentianales</taxon>
        <taxon>Apocynaceae</taxon>
        <taxon>Rauvolfioideae</taxon>
        <taxon>Vinceae</taxon>
        <taxon>Catharanthinae</taxon>
        <taxon>Catharanthus</taxon>
    </lineage>
</organism>
<protein>
    <submittedName>
        <fullName evidence="1">Uncharacterized protein</fullName>
    </submittedName>
</protein>
<comment type="caution">
    <text evidence="1">The sequence shown here is derived from an EMBL/GenBank/DDBJ whole genome shotgun (WGS) entry which is preliminary data.</text>
</comment>